<gene>
    <name evidence="2" type="ORF">MGWOODY_Smn965</name>
</gene>
<dbReference type="InterPro" id="IPR002048">
    <property type="entry name" value="EF_hand_dom"/>
</dbReference>
<sequence>MRLQIVAIAVAGLCVQGASASAQQAAPVVPTLPGGGPNGQPPATIVAEPVAMMIAACDADGDAKVTRAELDACVKRSFASVDPGGSGSIGYIGYSDWALQWLGDRNALPSPFTVDANGDNRITLAELEAQFATLFARFDTNKDGILTRAELLTIRARAVDDRPAEARGRRGGKSAKP</sequence>
<evidence type="ECO:0000259" key="1">
    <source>
        <dbReference type="PROSITE" id="PS50222"/>
    </source>
</evidence>
<accession>A0A160TKX9</accession>
<dbReference type="AlphaFoldDB" id="A0A160TKX9"/>
<dbReference type="Pfam" id="PF13202">
    <property type="entry name" value="EF-hand_5"/>
    <property type="match status" value="2"/>
</dbReference>
<dbReference type="Gene3D" id="1.10.238.10">
    <property type="entry name" value="EF-hand"/>
    <property type="match status" value="1"/>
</dbReference>
<organism evidence="2">
    <name type="scientific">hydrothermal vent metagenome</name>
    <dbReference type="NCBI Taxonomy" id="652676"/>
    <lineage>
        <taxon>unclassified sequences</taxon>
        <taxon>metagenomes</taxon>
        <taxon>ecological metagenomes</taxon>
    </lineage>
</organism>
<dbReference type="PROSITE" id="PS00018">
    <property type="entry name" value="EF_HAND_1"/>
    <property type="match status" value="1"/>
</dbReference>
<reference evidence="2" key="1">
    <citation type="submission" date="2015-10" db="EMBL/GenBank/DDBJ databases">
        <authorList>
            <person name="Gilbert D.G."/>
        </authorList>
    </citation>
    <scope>NUCLEOTIDE SEQUENCE</scope>
</reference>
<proteinExistence type="predicted"/>
<dbReference type="SUPFAM" id="SSF47473">
    <property type="entry name" value="EF-hand"/>
    <property type="match status" value="1"/>
</dbReference>
<dbReference type="SMART" id="SM00054">
    <property type="entry name" value="EFh"/>
    <property type="match status" value="2"/>
</dbReference>
<evidence type="ECO:0000313" key="2">
    <source>
        <dbReference type="EMBL" id="CUS45161.1"/>
    </source>
</evidence>
<name>A0A160TKX9_9ZZZZ</name>
<dbReference type="InterPro" id="IPR018247">
    <property type="entry name" value="EF_Hand_1_Ca_BS"/>
</dbReference>
<dbReference type="InterPro" id="IPR011992">
    <property type="entry name" value="EF-hand-dom_pair"/>
</dbReference>
<dbReference type="EMBL" id="CZQE01000217">
    <property type="protein sequence ID" value="CUS45161.1"/>
    <property type="molecule type" value="Genomic_DNA"/>
</dbReference>
<feature type="domain" description="EF-hand" evidence="1">
    <location>
        <begin position="126"/>
        <end position="161"/>
    </location>
</feature>
<dbReference type="GO" id="GO:0005509">
    <property type="term" value="F:calcium ion binding"/>
    <property type="evidence" value="ECO:0007669"/>
    <property type="project" value="InterPro"/>
</dbReference>
<protein>
    <recommendedName>
        <fullName evidence="1">EF-hand domain-containing protein</fullName>
    </recommendedName>
</protein>
<dbReference type="PROSITE" id="PS50222">
    <property type="entry name" value="EF_HAND_2"/>
    <property type="match status" value="1"/>
</dbReference>